<reference evidence="1" key="1">
    <citation type="submission" date="2021-06" db="EMBL/GenBank/DDBJ databases">
        <authorList>
            <person name="Hodson N. C."/>
            <person name="Mongue J. A."/>
            <person name="Jaron S. K."/>
        </authorList>
    </citation>
    <scope>NUCLEOTIDE SEQUENCE</scope>
</reference>
<gene>
    <name evidence="1" type="ORF">AFUS01_LOCUS13944</name>
</gene>
<evidence type="ECO:0000313" key="1">
    <source>
        <dbReference type="EMBL" id="CAG7724957.1"/>
    </source>
</evidence>
<dbReference type="EMBL" id="CAJVCH010115631">
    <property type="protein sequence ID" value="CAG7724957.1"/>
    <property type="molecule type" value="Genomic_DNA"/>
</dbReference>
<accession>A0A8J2JQ33</accession>
<comment type="caution">
    <text evidence="1">The sequence shown here is derived from an EMBL/GenBank/DDBJ whole genome shotgun (WGS) entry which is preliminary data.</text>
</comment>
<dbReference type="Proteomes" id="UP000708208">
    <property type="component" value="Unassembled WGS sequence"/>
</dbReference>
<keyword evidence="2" id="KW-1185">Reference proteome</keyword>
<protein>
    <submittedName>
        <fullName evidence="1">Uncharacterized protein</fullName>
    </submittedName>
</protein>
<name>A0A8J2JQ33_9HEXA</name>
<organism evidence="1 2">
    <name type="scientific">Allacma fusca</name>
    <dbReference type="NCBI Taxonomy" id="39272"/>
    <lineage>
        <taxon>Eukaryota</taxon>
        <taxon>Metazoa</taxon>
        <taxon>Ecdysozoa</taxon>
        <taxon>Arthropoda</taxon>
        <taxon>Hexapoda</taxon>
        <taxon>Collembola</taxon>
        <taxon>Symphypleona</taxon>
        <taxon>Sminthuridae</taxon>
        <taxon>Allacma</taxon>
    </lineage>
</organism>
<proteinExistence type="predicted"/>
<evidence type="ECO:0000313" key="2">
    <source>
        <dbReference type="Proteomes" id="UP000708208"/>
    </source>
</evidence>
<dbReference type="AlphaFoldDB" id="A0A8J2JQ33"/>
<sequence length="76" mass="8285">MTEVPEELPVDSSRLYPSVAPSGHLSEQNLIFQYLELGLGPCLRMGIVLAILLAFGDRVSNVVDDIFVVSTEDHLG</sequence>